<comment type="caution">
    <text evidence="3">The sequence shown here is derived from an EMBL/GenBank/DDBJ whole genome shotgun (WGS) entry which is preliminary data.</text>
</comment>
<name>A0ABS3CHV7_9BACT</name>
<evidence type="ECO:0000259" key="1">
    <source>
        <dbReference type="Pfam" id="PF01471"/>
    </source>
</evidence>
<feature type="domain" description="N-acetylmuramidase" evidence="2">
    <location>
        <begin position="94"/>
        <end position="272"/>
    </location>
</feature>
<dbReference type="EMBL" id="JAFKCU010000003">
    <property type="protein sequence ID" value="MBN7816683.1"/>
    <property type="molecule type" value="Genomic_DNA"/>
</dbReference>
<protein>
    <submittedName>
        <fullName evidence="3">N-acetylmuramidase family protein</fullName>
    </submittedName>
</protein>
<dbReference type="Pfam" id="PF01471">
    <property type="entry name" value="PG_binding_1"/>
    <property type="match status" value="1"/>
</dbReference>
<gene>
    <name evidence="3" type="ORF">J0A69_14635</name>
</gene>
<evidence type="ECO:0000313" key="3">
    <source>
        <dbReference type="EMBL" id="MBN7816683.1"/>
    </source>
</evidence>
<dbReference type="Gene3D" id="1.10.101.10">
    <property type="entry name" value="PGBD-like superfamily/PGBD"/>
    <property type="match status" value="1"/>
</dbReference>
<dbReference type="Pfam" id="PF11860">
    <property type="entry name" value="Muramidase"/>
    <property type="match status" value="1"/>
</dbReference>
<keyword evidence="4" id="KW-1185">Reference proteome</keyword>
<proteinExistence type="predicted"/>
<evidence type="ECO:0000259" key="2">
    <source>
        <dbReference type="Pfam" id="PF11860"/>
    </source>
</evidence>
<dbReference type="RefSeq" id="WP_206587353.1">
    <property type="nucleotide sequence ID" value="NZ_JAFKCU010000003.1"/>
</dbReference>
<feature type="domain" description="Peptidoglycan binding-like" evidence="1">
    <location>
        <begin position="9"/>
        <end position="64"/>
    </location>
</feature>
<dbReference type="InterPro" id="IPR002477">
    <property type="entry name" value="Peptidoglycan-bd-like"/>
</dbReference>
<sequence length="275" mass="31146">MQYIRYKSTGSSVSFLQELLGALGYEVPNSGYFDLITDAAVRDFQLKNNLVVDGEVDVKTWTVLLVKTNPGDAFGDKFLGEQDLIDFAETYQLELPAVKAVNEVESSGKGFLIDGRPKILFEGHVFWRKLKSMGIKPEDLSTPINESVLYPKWTKKYYLSGTREYERLELALSISDDPRLKEAVLGSASWGSFQIMGYHATNLGYSSVSTFVEEMKVHERNHLQAFGRFIKFYGCLAFLKSLEWAKFAKCYNGSAFAENKYDLKLAKAYSKYSLI</sequence>
<evidence type="ECO:0000313" key="4">
    <source>
        <dbReference type="Proteomes" id="UP000664480"/>
    </source>
</evidence>
<dbReference type="InterPro" id="IPR036365">
    <property type="entry name" value="PGBD-like_sf"/>
</dbReference>
<dbReference type="InterPro" id="IPR024408">
    <property type="entry name" value="Muramidase"/>
</dbReference>
<accession>A0ABS3CHV7</accession>
<dbReference type="Proteomes" id="UP000664480">
    <property type="component" value="Unassembled WGS sequence"/>
</dbReference>
<dbReference type="InterPro" id="IPR036366">
    <property type="entry name" value="PGBDSf"/>
</dbReference>
<dbReference type="SUPFAM" id="SSF47090">
    <property type="entry name" value="PGBD-like"/>
    <property type="match status" value="1"/>
</dbReference>
<reference evidence="3 4" key="1">
    <citation type="submission" date="2021-03" db="EMBL/GenBank/DDBJ databases">
        <title>novel species isolated from a fishpond in China.</title>
        <authorList>
            <person name="Lu H."/>
            <person name="Cai Z."/>
        </authorList>
    </citation>
    <scope>NUCLEOTIDE SEQUENCE [LARGE SCALE GENOMIC DNA]</scope>
    <source>
        <strain evidence="3 4">YJ13C</strain>
    </source>
</reference>
<organism evidence="3 4">
    <name type="scientific">Algoriphagus pacificus</name>
    <dbReference type="NCBI Taxonomy" id="2811234"/>
    <lineage>
        <taxon>Bacteria</taxon>
        <taxon>Pseudomonadati</taxon>
        <taxon>Bacteroidota</taxon>
        <taxon>Cytophagia</taxon>
        <taxon>Cytophagales</taxon>
        <taxon>Cyclobacteriaceae</taxon>
        <taxon>Algoriphagus</taxon>
    </lineage>
</organism>